<feature type="compositionally biased region" description="Pro residues" evidence="1">
    <location>
        <begin position="131"/>
        <end position="142"/>
    </location>
</feature>
<keyword evidence="2" id="KW-1133">Transmembrane helix</keyword>
<feature type="region of interest" description="Disordered" evidence="1">
    <location>
        <begin position="89"/>
        <end position="112"/>
    </location>
</feature>
<name>A0A5E4RI10_9BURK</name>
<keyword evidence="4" id="KW-1185">Reference proteome</keyword>
<organism evidence="3 4">
    <name type="scientific">Pandoraea pneumonica</name>
    <dbReference type="NCBI Taxonomy" id="2508299"/>
    <lineage>
        <taxon>Bacteria</taxon>
        <taxon>Pseudomonadati</taxon>
        <taxon>Pseudomonadota</taxon>
        <taxon>Betaproteobacteria</taxon>
        <taxon>Burkholderiales</taxon>
        <taxon>Burkholderiaceae</taxon>
        <taxon>Pandoraea</taxon>
    </lineage>
</organism>
<evidence type="ECO:0000256" key="2">
    <source>
        <dbReference type="SAM" id="Phobius"/>
    </source>
</evidence>
<evidence type="ECO:0000313" key="4">
    <source>
        <dbReference type="Proteomes" id="UP000366945"/>
    </source>
</evidence>
<evidence type="ECO:0000256" key="1">
    <source>
        <dbReference type="SAM" id="MobiDB-lite"/>
    </source>
</evidence>
<evidence type="ECO:0000313" key="3">
    <source>
        <dbReference type="EMBL" id="VVD61659.1"/>
    </source>
</evidence>
<feature type="region of interest" description="Disordered" evidence="1">
    <location>
        <begin position="127"/>
        <end position="157"/>
    </location>
</feature>
<evidence type="ECO:0008006" key="5">
    <source>
        <dbReference type="Google" id="ProtNLM"/>
    </source>
</evidence>
<keyword evidence="2" id="KW-0812">Transmembrane</keyword>
<protein>
    <recommendedName>
        <fullName evidence="5">Transmembrane protein</fullName>
    </recommendedName>
</protein>
<feature type="transmembrane region" description="Helical" evidence="2">
    <location>
        <begin position="20"/>
        <end position="40"/>
    </location>
</feature>
<dbReference type="Proteomes" id="UP000366945">
    <property type="component" value="Unassembled WGS sequence"/>
</dbReference>
<gene>
    <name evidence="3" type="ORF">PPN31114_00129</name>
</gene>
<sequence length="157" mass="16621">MFAVYVLRNSPVAPTIFKCAFVPMLIIVLGWLYVLAMVAITAPSVWLGLFIFLGGGVAPALLWLYIAGGRIRRARRQHLERLASLNSLDSTASGGIDLDETRPSTQDADYATPGATVTTASLTASFTAPSITPPATPAPPSVPSSDHGDTNRSATHR</sequence>
<dbReference type="EMBL" id="CABPSK010000001">
    <property type="protein sequence ID" value="VVD61659.1"/>
    <property type="molecule type" value="Genomic_DNA"/>
</dbReference>
<feature type="transmembrane region" description="Helical" evidence="2">
    <location>
        <begin position="46"/>
        <end position="66"/>
    </location>
</feature>
<accession>A0A5E4RI10</accession>
<reference evidence="3 4" key="1">
    <citation type="submission" date="2019-08" db="EMBL/GenBank/DDBJ databases">
        <authorList>
            <person name="Peeters C."/>
        </authorList>
    </citation>
    <scope>NUCLEOTIDE SEQUENCE [LARGE SCALE GENOMIC DNA]</scope>
    <source>
        <strain evidence="3 4">LMG 31114</strain>
    </source>
</reference>
<proteinExistence type="predicted"/>
<dbReference type="AlphaFoldDB" id="A0A5E4RI10"/>
<keyword evidence="2" id="KW-0472">Membrane</keyword>